<name>B1WW03_CROS5</name>
<dbReference type="PANTHER" id="PTHR35333:SF4">
    <property type="entry name" value="SLR0121 PROTEIN"/>
    <property type="match status" value="1"/>
</dbReference>
<dbReference type="GO" id="GO:0046677">
    <property type="term" value="P:response to antibiotic"/>
    <property type="evidence" value="ECO:0007669"/>
    <property type="project" value="InterPro"/>
</dbReference>
<keyword evidence="5" id="KW-1185">Reference proteome</keyword>
<reference evidence="4 5" key="1">
    <citation type="journal article" date="2008" name="Proc. Natl. Acad. Sci. U.S.A.">
        <title>The genome of Cyanothece 51142, a unicellular diazotrophic cyanobacterium important in the marine nitrogen cycle.</title>
        <authorList>
            <person name="Welsh E.A."/>
            <person name="Liberton M."/>
            <person name="Stoeckel J."/>
            <person name="Loh T."/>
            <person name="Elvitigala T."/>
            <person name="Wang C."/>
            <person name="Wollam A."/>
            <person name="Fulton R.S."/>
            <person name="Clifton S.W."/>
            <person name="Jacobs J.M."/>
            <person name="Aurora R."/>
            <person name="Ghosh B.K."/>
            <person name="Sherman L.A."/>
            <person name="Smith R.D."/>
            <person name="Wilson R.K."/>
            <person name="Pakrasi H.B."/>
        </authorList>
    </citation>
    <scope>NUCLEOTIDE SEQUENCE [LARGE SCALE GENOMIC DNA]</scope>
    <source>
        <strain evidence="5">ATCC 51142 / BH68</strain>
    </source>
</reference>
<dbReference type="EMBL" id="CP000806">
    <property type="protein sequence ID" value="ACB52336.1"/>
    <property type="molecule type" value="Genomic_DNA"/>
</dbReference>
<evidence type="ECO:0000256" key="1">
    <source>
        <dbReference type="SAM" id="MobiDB-lite"/>
    </source>
</evidence>
<evidence type="ECO:0000259" key="3">
    <source>
        <dbReference type="Pfam" id="PF13354"/>
    </source>
</evidence>
<dbReference type="STRING" id="43989.cce_2988"/>
<gene>
    <name evidence="4" type="ordered locus">cce_2988</name>
</gene>
<feature type="region of interest" description="Disordered" evidence="1">
    <location>
        <begin position="1"/>
        <end position="61"/>
    </location>
</feature>
<feature type="compositionally biased region" description="Polar residues" evidence="1">
    <location>
        <begin position="39"/>
        <end position="50"/>
    </location>
</feature>
<dbReference type="OrthoDB" id="9775096at2"/>
<dbReference type="HOGENOM" id="CLU_031960_1_2_3"/>
<feature type="domain" description="Beta-lactamase class A catalytic" evidence="3">
    <location>
        <begin position="161"/>
        <end position="368"/>
    </location>
</feature>
<feature type="compositionally biased region" description="Polar residues" evidence="1">
    <location>
        <begin position="1"/>
        <end position="12"/>
    </location>
</feature>
<sequence>MSRSTSRMSSPQPKRIARRRANDNDKQVRIVSGKRKNSQTELSRENTATQWRKPRSNSSKRSPNLLTRLFLYILRIGIMGVGIGAIAGTTLTIINPQDILAAYLKASQLVKPSPEETKEEKPAKVTPKSSATVPVSKELTALKEKIQKIDAKYPNVKPQAWFMDLDNGAYVTYNGTQPVPAASTIKIPVLVAFFQEVDKGNMHLDQMLTMTKDVMVSGSGDMQYMQVDKKFPAIEVATKMIVISDNTATEMLIKQIGGKEVLNQRFKEWGMKHTEIHNILPDLEGTNKTSSEDLSKLLARIERGDLISTRSRDRLIAIMEGTRTRTLLPQGLEKQANIAHKTGDIGTIIGDAGIIDMPTGKRYIGAVFAERAYNDPAGRSLIQDISRTVYQHFKYYQPRPVPKVIENKPESQS</sequence>
<keyword evidence="2" id="KW-1133">Transmembrane helix</keyword>
<dbReference type="SUPFAM" id="SSF56601">
    <property type="entry name" value="beta-lactamase/transpeptidase-like"/>
    <property type="match status" value="1"/>
</dbReference>
<keyword evidence="2" id="KW-0812">Transmembrane</keyword>
<dbReference type="PANTHER" id="PTHR35333">
    <property type="entry name" value="BETA-LACTAMASE"/>
    <property type="match status" value="1"/>
</dbReference>
<evidence type="ECO:0000256" key="2">
    <source>
        <dbReference type="SAM" id="Phobius"/>
    </source>
</evidence>
<dbReference type="eggNOG" id="COG2367">
    <property type="taxonomic scope" value="Bacteria"/>
</dbReference>
<dbReference type="Gene3D" id="3.40.710.10">
    <property type="entry name" value="DD-peptidase/beta-lactamase superfamily"/>
    <property type="match status" value="1"/>
</dbReference>
<dbReference type="InterPro" id="IPR012338">
    <property type="entry name" value="Beta-lactam/transpept-like"/>
</dbReference>
<dbReference type="AlphaFoldDB" id="B1WW03"/>
<organism evidence="4 5">
    <name type="scientific">Crocosphaera subtropica (strain ATCC 51142 / BH68)</name>
    <name type="common">Cyanothece sp. (strain ATCC 51142)</name>
    <dbReference type="NCBI Taxonomy" id="43989"/>
    <lineage>
        <taxon>Bacteria</taxon>
        <taxon>Bacillati</taxon>
        <taxon>Cyanobacteriota</taxon>
        <taxon>Cyanophyceae</taxon>
        <taxon>Oscillatoriophycideae</taxon>
        <taxon>Chroococcales</taxon>
        <taxon>Aphanothecaceae</taxon>
        <taxon>Crocosphaera</taxon>
        <taxon>Crocosphaera subtropica</taxon>
    </lineage>
</organism>
<keyword evidence="2" id="KW-0472">Membrane</keyword>
<dbReference type="RefSeq" id="WP_009547707.1">
    <property type="nucleotide sequence ID" value="NC_010546.1"/>
</dbReference>
<feature type="transmembrane region" description="Helical" evidence="2">
    <location>
        <begin position="69"/>
        <end position="94"/>
    </location>
</feature>
<dbReference type="GO" id="GO:0030655">
    <property type="term" value="P:beta-lactam antibiotic catabolic process"/>
    <property type="evidence" value="ECO:0007669"/>
    <property type="project" value="InterPro"/>
</dbReference>
<evidence type="ECO:0000313" key="4">
    <source>
        <dbReference type="EMBL" id="ACB52336.1"/>
    </source>
</evidence>
<dbReference type="GO" id="GO:0008800">
    <property type="term" value="F:beta-lactamase activity"/>
    <property type="evidence" value="ECO:0007669"/>
    <property type="project" value="InterPro"/>
</dbReference>
<dbReference type="InterPro" id="IPR000871">
    <property type="entry name" value="Beta-lactam_class-A"/>
</dbReference>
<protein>
    <recommendedName>
        <fullName evidence="3">Beta-lactamase class A catalytic domain-containing protein</fullName>
    </recommendedName>
</protein>
<dbReference type="InterPro" id="IPR045155">
    <property type="entry name" value="Beta-lactam_cat"/>
</dbReference>
<evidence type="ECO:0000313" key="5">
    <source>
        <dbReference type="Proteomes" id="UP000001203"/>
    </source>
</evidence>
<dbReference type="Pfam" id="PF13354">
    <property type="entry name" value="Beta-lactamase2"/>
    <property type="match status" value="1"/>
</dbReference>
<accession>B1WW03</accession>
<proteinExistence type="predicted"/>
<dbReference type="KEGG" id="cyt:cce_2988"/>
<dbReference type="Proteomes" id="UP000001203">
    <property type="component" value="Chromosome circular"/>
</dbReference>